<sequence length="186" mass="22117">MATRDLKEFNEWFSRMYERLKEKVSIHGRLDEDRFHDAYLAVRKQVMSSKDGIMDLESYFIGCYRRMAQVTEREDARTTYPGDEYFITLAETDTAEESTEREELMTGCDRLVRDIQRFLRRHFSYEDYRMFMLRFYESGSSFRTIARHTGEKVSVLTRKAQAMLESLRNHPALGTRGRRLAARYAA</sequence>
<reference evidence="1 2" key="1">
    <citation type="submission" date="2019-02" db="EMBL/GenBank/DDBJ databases">
        <title>Isolation and identification of novel species under the genus Muribaculum.</title>
        <authorList>
            <person name="Miyake S."/>
            <person name="Ding Y."/>
            <person name="Low A."/>
            <person name="Soh M."/>
            <person name="Seedorf H."/>
        </authorList>
    </citation>
    <scope>NUCLEOTIDE SEQUENCE [LARGE SCALE GENOMIC DNA]</scope>
    <source>
        <strain evidence="1 2">TLL-A3</strain>
    </source>
</reference>
<proteinExistence type="predicted"/>
<accession>A0A4Z0V8J3</accession>
<dbReference type="Proteomes" id="UP000297635">
    <property type="component" value="Unassembled WGS sequence"/>
</dbReference>
<evidence type="ECO:0000313" key="2">
    <source>
        <dbReference type="Proteomes" id="UP000297635"/>
    </source>
</evidence>
<comment type="caution">
    <text evidence="1">The sequence shown here is derived from an EMBL/GenBank/DDBJ whole genome shotgun (WGS) entry which is preliminary data.</text>
</comment>
<keyword evidence="2" id="KW-1185">Reference proteome</keyword>
<name>A0A4Z0V8J3_9BACT</name>
<dbReference type="RefSeq" id="WP_135471710.1">
    <property type="nucleotide sequence ID" value="NZ_SJSA01000001.1"/>
</dbReference>
<dbReference type="AlphaFoldDB" id="A0A4Z0V8J3"/>
<dbReference type="GeneID" id="82149867"/>
<gene>
    <name evidence="1" type="ORF">EZ315_08700</name>
</gene>
<protein>
    <submittedName>
        <fullName evidence="1">Sigma-70 family RNA polymerase sigma factor</fullName>
    </submittedName>
</protein>
<organism evidence="1 2">
    <name type="scientific">Duncaniella freteri</name>
    <dbReference type="NCBI Taxonomy" id="2530391"/>
    <lineage>
        <taxon>Bacteria</taxon>
        <taxon>Pseudomonadati</taxon>
        <taxon>Bacteroidota</taxon>
        <taxon>Bacteroidia</taxon>
        <taxon>Bacteroidales</taxon>
        <taxon>Muribaculaceae</taxon>
        <taxon>Duncaniella</taxon>
    </lineage>
</organism>
<dbReference type="EMBL" id="SJSA01000001">
    <property type="protein sequence ID" value="TGG40734.1"/>
    <property type="molecule type" value="Genomic_DNA"/>
</dbReference>
<evidence type="ECO:0000313" key="1">
    <source>
        <dbReference type="EMBL" id="TGG40734.1"/>
    </source>
</evidence>